<evidence type="ECO:0000313" key="5">
    <source>
        <dbReference type="Proteomes" id="UP001302367"/>
    </source>
</evidence>
<evidence type="ECO:0008006" key="6">
    <source>
        <dbReference type="Google" id="ProtNLM"/>
    </source>
</evidence>
<reference evidence="3 5" key="2">
    <citation type="submission" date="2023-09" db="EMBL/GenBank/DDBJ databases">
        <title>Complete-Gapless Cercospora beticola genome.</title>
        <authorList>
            <person name="Wyatt N.A."/>
            <person name="Spanner R.E."/>
            <person name="Bolton M.D."/>
        </authorList>
    </citation>
    <scope>NUCLEOTIDE SEQUENCE [LARGE SCALE GENOMIC DNA]</scope>
    <source>
        <strain evidence="3">Cb09-40</strain>
    </source>
</reference>
<keyword evidence="5" id="KW-1185">Reference proteome</keyword>
<feature type="chain" id="PRO_5013761138" description="WSC domain-containing protein" evidence="1">
    <location>
        <begin position="24"/>
        <end position="204"/>
    </location>
</feature>
<gene>
    <name evidence="2" type="ORF">CB0940_02836</name>
    <name evidence="3" type="ORF">RHO25_004605</name>
</gene>
<dbReference type="EMBL" id="CP134186">
    <property type="protein sequence ID" value="WPA99985.1"/>
    <property type="molecule type" value="Genomic_DNA"/>
</dbReference>
<organism evidence="2 4">
    <name type="scientific">Cercospora beticola</name>
    <name type="common">Sugarbeet leaf spot fungus</name>
    <dbReference type="NCBI Taxonomy" id="122368"/>
    <lineage>
        <taxon>Eukaryota</taxon>
        <taxon>Fungi</taxon>
        <taxon>Dikarya</taxon>
        <taxon>Ascomycota</taxon>
        <taxon>Pezizomycotina</taxon>
        <taxon>Dothideomycetes</taxon>
        <taxon>Dothideomycetidae</taxon>
        <taxon>Mycosphaerellales</taxon>
        <taxon>Mycosphaerellaceae</taxon>
        <taxon>Cercospora</taxon>
    </lineage>
</organism>
<name>A0A2G5I5D0_CERBT</name>
<proteinExistence type="predicted"/>
<dbReference type="AlphaFoldDB" id="A0A2G5I5D0"/>
<dbReference type="EMBL" id="LKMD01000101">
    <property type="protein sequence ID" value="PIB00018.1"/>
    <property type="molecule type" value="Genomic_DNA"/>
</dbReference>
<evidence type="ECO:0000256" key="1">
    <source>
        <dbReference type="SAM" id="SignalP"/>
    </source>
</evidence>
<dbReference type="Proteomes" id="UP001302367">
    <property type="component" value="Chromosome 3"/>
</dbReference>
<dbReference type="OrthoDB" id="3621332at2759"/>
<sequence length="204" mass="21945">MPSIQSILPAMIGLLTLSNQVQAVPTPTGGLVKRLGCYGDSSDMSFYSLHGLGYSGDITQEVKNDIHTTCTKAAGKTIKASEPFWLCTNWEKTAKGKSAALECYESCQPGIDISGSNSAVIDAGVQACRDICKLTRGEPDLADDGWNHIDWAIEVRGGQTEQVITYETCKAAFETELGGCSSGSEQNHDGFWFRIDPNARKCPA</sequence>
<accession>A0A2G5I5D0</accession>
<dbReference type="Proteomes" id="UP000230605">
    <property type="component" value="Chromosome 3"/>
</dbReference>
<protein>
    <recommendedName>
        <fullName evidence="6">WSC domain-containing protein</fullName>
    </recommendedName>
</protein>
<evidence type="ECO:0000313" key="3">
    <source>
        <dbReference type="EMBL" id="WPA99985.1"/>
    </source>
</evidence>
<reference evidence="2 4" key="1">
    <citation type="submission" date="2015-10" db="EMBL/GenBank/DDBJ databases">
        <title>The cercosporin biosynthetic gene cluster was horizontally transferred to several fungal lineages and shown to be expanded in Cercospora beticola based on microsynteny with recipient genomes.</title>
        <authorList>
            <person name="De Jonge R."/>
            <person name="Ebert M.K."/>
            <person name="Suttle J.C."/>
            <person name="Jurick Ii W.M."/>
            <person name="Secor G.A."/>
            <person name="Thomma B.P."/>
            <person name="Van De Peer Y."/>
            <person name="Bolton M.D."/>
        </authorList>
    </citation>
    <scope>NUCLEOTIDE SEQUENCE [LARGE SCALE GENOMIC DNA]</scope>
    <source>
        <strain evidence="2 4">09-40</strain>
    </source>
</reference>
<evidence type="ECO:0000313" key="2">
    <source>
        <dbReference type="EMBL" id="PIB00018.1"/>
    </source>
</evidence>
<feature type="signal peptide" evidence="1">
    <location>
        <begin position="1"/>
        <end position="23"/>
    </location>
</feature>
<evidence type="ECO:0000313" key="4">
    <source>
        <dbReference type="Proteomes" id="UP000230605"/>
    </source>
</evidence>
<keyword evidence="1" id="KW-0732">Signal</keyword>